<reference evidence="1 2" key="1">
    <citation type="submission" date="2019-02" db="EMBL/GenBank/DDBJ databases">
        <title>Deep-cultivation of Planctomycetes and their phenomic and genomic characterization uncovers novel biology.</title>
        <authorList>
            <person name="Wiegand S."/>
            <person name="Jogler M."/>
            <person name="Boedeker C."/>
            <person name="Pinto D."/>
            <person name="Vollmers J."/>
            <person name="Rivas-Marin E."/>
            <person name="Kohn T."/>
            <person name="Peeters S.H."/>
            <person name="Heuer A."/>
            <person name="Rast P."/>
            <person name="Oberbeckmann S."/>
            <person name="Bunk B."/>
            <person name="Jeske O."/>
            <person name="Meyerdierks A."/>
            <person name="Storesund J.E."/>
            <person name="Kallscheuer N."/>
            <person name="Luecker S."/>
            <person name="Lage O.M."/>
            <person name="Pohl T."/>
            <person name="Merkel B.J."/>
            <person name="Hornburger P."/>
            <person name="Mueller R.-W."/>
            <person name="Bruemmer F."/>
            <person name="Labrenz M."/>
            <person name="Spormann A.M."/>
            <person name="Op Den Camp H."/>
            <person name="Overmann J."/>
            <person name="Amann R."/>
            <person name="Jetten M.S.M."/>
            <person name="Mascher T."/>
            <person name="Medema M.H."/>
            <person name="Devos D.P."/>
            <person name="Kaster A.-K."/>
            <person name="Ovreas L."/>
            <person name="Rohde M."/>
            <person name="Galperin M.Y."/>
            <person name="Jogler C."/>
        </authorList>
    </citation>
    <scope>NUCLEOTIDE SEQUENCE [LARGE SCALE GENOMIC DNA]</scope>
    <source>
        <strain evidence="1 2">Poly41</strain>
    </source>
</reference>
<evidence type="ECO:0000313" key="2">
    <source>
        <dbReference type="Proteomes" id="UP000319143"/>
    </source>
</evidence>
<dbReference type="EMBL" id="SJPV01000009">
    <property type="protein sequence ID" value="TWU33880.1"/>
    <property type="molecule type" value="Genomic_DNA"/>
</dbReference>
<gene>
    <name evidence="1" type="ORF">Poly41_48800</name>
</gene>
<name>A0A5C6DAF6_9BACT</name>
<organism evidence="1 2">
    <name type="scientific">Novipirellula artificiosorum</name>
    <dbReference type="NCBI Taxonomy" id="2528016"/>
    <lineage>
        <taxon>Bacteria</taxon>
        <taxon>Pseudomonadati</taxon>
        <taxon>Planctomycetota</taxon>
        <taxon>Planctomycetia</taxon>
        <taxon>Pirellulales</taxon>
        <taxon>Pirellulaceae</taxon>
        <taxon>Novipirellula</taxon>
    </lineage>
</organism>
<dbReference type="AlphaFoldDB" id="A0A5C6DAF6"/>
<keyword evidence="2" id="KW-1185">Reference proteome</keyword>
<dbReference type="OrthoDB" id="302325at2"/>
<dbReference type="RefSeq" id="WP_146529316.1">
    <property type="nucleotide sequence ID" value="NZ_SJPV01000009.1"/>
</dbReference>
<evidence type="ECO:0000313" key="1">
    <source>
        <dbReference type="EMBL" id="TWU33880.1"/>
    </source>
</evidence>
<comment type="caution">
    <text evidence="1">The sequence shown here is derived from an EMBL/GenBank/DDBJ whole genome shotgun (WGS) entry which is preliminary data.</text>
</comment>
<protein>
    <submittedName>
        <fullName evidence="1">Uncharacterized protein</fullName>
    </submittedName>
</protein>
<accession>A0A5C6DAF6</accession>
<dbReference type="Proteomes" id="UP000319143">
    <property type="component" value="Unassembled WGS sequence"/>
</dbReference>
<sequence length="119" mass="13599">MSTSVDVPIRTIHPIVHDLRQILRLSAHQGSRHHESKEHPTISQYARWCGCTPQLLGKFANGKSKSLGHEIVDDLAALTGLFPSATREQRMVRLRQADIWMASPELRAEFPRVRHFVLR</sequence>
<proteinExistence type="predicted"/>